<gene>
    <name evidence="2" type="ORF">ElyMa_002051200</name>
</gene>
<dbReference type="AlphaFoldDB" id="A0AAV4F7X8"/>
<evidence type="ECO:0000313" key="2">
    <source>
        <dbReference type="EMBL" id="GFR69473.1"/>
    </source>
</evidence>
<name>A0AAV4F7X8_9GAST</name>
<proteinExistence type="predicted"/>
<sequence length="77" mass="8446">MTRMIPINYSLAQQPAPPSTIKRRLEGRSTLWTQDGAGVRYPACIPSPTERGTPPQQPLSPIKPVIPTRLRLALAVS</sequence>
<dbReference type="EMBL" id="BMAT01004157">
    <property type="protein sequence ID" value="GFR69473.1"/>
    <property type="molecule type" value="Genomic_DNA"/>
</dbReference>
<comment type="caution">
    <text evidence="2">The sequence shown here is derived from an EMBL/GenBank/DDBJ whole genome shotgun (WGS) entry which is preliminary data.</text>
</comment>
<evidence type="ECO:0000256" key="1">
    <source>
        <dbReference type="SAM" id="MobiDB-lite"/>
    </source>
</evidence>
<protein>
    <submittedName>
        <fullName evidence="2">Uncharacterized protein</fullName>
    </submittedName>
</protein>
<accession>A0AAV4F7X8</accession>
<feature type="region of interest" description="Disordered" evidence="1">
    <location>
        <begin position="39"/>
        <end position="64"/>
    </location>
</feature>
<organism evidence="2 3">
    <name type="scientific">Elysia marginata</name>
    <dbReference type="NCBI Taxonomy" id="1093978"/>
    <lineage>
        <taxon>Eukaryota</taxon>
        <taxon>Metazoa</taxon>
        <taxon>Spiralia</taxon>
        <taxon>Lophotrochozoa</taxon>
        <taxon>Mollusca</taxon>
        <taxon>Gastropoda</taxon>
        <taxon>Heterobranchia</taxon>
        <taxon>Euthyneura</taxon>
        <taxon>Panpulmonata</taxon>
        <taxon>Sacoglossa</taxon>
        <taxon>Placobranchoidea</taxon>
        <taxon>Plakobranchidae</taxon>
        <taxon>Elysia</taxon>
    </lineage>
</organism>
<feature type="region of interest" description="Disordered" evidence="1">
    <location>
        <begin position="1"/>
        <end position="20"/>
    </location>
</feature>
<reference evidence="2 3" key="1">
    <citation type="journal article" date="2021" name="Elife">
        <title>Chloroplast acquisition without the gene transfer in kleptoplastic sea slugs, Plakobranchus ocellatus.</title>
        <authorList>
            <person name="Maeda T."/>
            <person name="Takahashi S."/>
            <person name="Yoshida T."/>
            <person name="Shimamura S."/>
            <person name="Takaki Y."/>
            <person name="Nagai Y."/>
            <person name="Toyoda A."/>
            <person name="Suzuki Y."/>
            <person name="Arimoto A."/>
            <person name="Ishii H."/>
            <person name="Satoh N."/>
            <person name="Nishiyama T."/>
            <person name="Hasebe M."/>
            <person name="Maruyama T."/>
            <person name="Minagawa J."/>
            <person name="Obokata J."/>
            <person name="Shigenobu S."/>
        </authorList>
    </citation>
    <scope>NUCLEOTIDE SEQUENCE [LARGE SCALE GENOMIC DNA]</scope>
</reference>
<keyword evidence="3" id="KW-1185">Reference proteome</keyword>
<evidence type="ECO:0000313" key="3">
    <source>
        <dbReference type="Proteomes" id="UP000762676"/>
    </source>
</evidence>
<dbReference type="Proteomes" id="UP000762676">
    <property type="component" value="Unassembled WGS sequence"/>
</dbReference>